<keyword evidence="5 10" id="KW-1133">Transmembrane helix</keyword>
<feature type="domain" description="Pyruvate phosphate dikinase AMP/ATP-binding" evidence="12">
    <location>
        <begin position="261"/>
        <end position="442"/>
    </location>
</feature>
<dbReference type="SUPFAM" id="SSF56059">
    <property type="entry name" value="Glutathione synthetase ATP-binding domain-like"/>
    <property type="match status" value="1"/>
</dbReference>
<dbReference type="InterPro" id="IPR002192">
    <property type="entry name" value="PPDK_AMP/ATP-bd"/>
</dbReference>
<keyword evidence="14" id="KW-1185">Reference proteome</keyword>
<dbReference type="SUPFAM" id="SSF52009">
    <property type="entry name" value="Phosphohistidine domain"/>
    <property type="match status" value="1"/>
</dbReference>
<evidence type="ECO:0000256" key="9">
    <source>
        <dbReference type="ARBA" id="ARBA00023264"/>
    </source>
</evidence>
<name>A0AAE4JVJ8_9CYAN</name>
<feature type="transmembrane region" description="Helical" evidence="10">
    <location>
        <begin position="49"/>
        <end position="67"/>
    </location>
</feature>
<evidence type="ECO:0000259" key="12">
    <source>
        <dbReference type="Pfam" id="PF01326"/>
    </source>
</evidence>
<protein>
    <submittedName>
        <fullName evidence="13">Glycerol-3-phosphate acyltransferase</fullName>
    </submittedName>
</protein>
<accession>A0AAE4JVJ8</accession>
<dbReference type="PANTHER" id="PTHR43615">
    <property type="entry name" value="PHOSPHOENOLPYRUVATE SYNTHASE-RELATED"/>
    <property type="match status" value="1"/>
</dbReference>
<keyword evidence="3" id="KW-0808">Transferase</keyword>
<evidence type="ECO:0000256" key="3">
    <source>
        <dbReference type="ARBA" id="ARBA00022679"/>
    </source>
</evidence>
<feature type="transmembrane region" description="Helical" evidence="10">
    <location>
        <begin position="111"/>
        <end position="136"/>
    </location>
</feature>
<keyword evidence="6" id="KW-0443">Lipid metabolism</keyword>
<dbReference type="Gene3D" id="3.30.1490.20">
    <property type="entry name" value="ATP-grasp fold, A domain"/>
    <property type="match status" value="1"/>
</dbReference>
<feature type="transmembrane region" description="Helical" evidence="10">
    <location>
        <begin position="79"/>
        <end position="99"/>
    </location>
</feature>
<keyword evidence="7 10" id="KW-0472">Membrane</keyword>
<evidence type="ECO:0000256" key="5">
    <source>
        <dbReference type="ARBA" id="ARBA00022989"/>
    </source>
</evidence>
<dbReference type="SMART" id="SM01207">
    <property type="entry name" value="G3P_acyltransf"/>
    <property type="match status" value="1"/>
</dbReference>
<evidence type="ECO:0000256" key="8">
    <source>
        <dbReference type="ARBA" id="ARBA00023209"/>
    </source>
</evidence>
<dbReference type="InterPro" id="IPR008279">
    <property type="entry name" value="PEP-util_enz_mobile_dom"/>
</dbReference>
<dbReference type="PANTHER" id="PTHR43615:SF1">
    <property type="entry name" value="PPDK_N DOMAIN-CONTAINING PROTEIN"/>
    <property type="match status" value="1"/>
</dbReference>
<dbReference type="InterPro" id="IPR013815">
    <property type="entry name" value="ATP_grasp_subdomain_1"/>
</dbReference>
<evidence type="ECO:0000256" key="10">
    <source>
        <dbReference type="SAM" id="Phobius"/>
    </source>
</evidence>
<dbReference type="InterPro" id="IPR051549">
    <property type="entry name" value="PEP_Utilizing_Enz"/>
</dbReference>
<dbReference type="GO" id="GO:0005886">
    <property type="term" value="C:plasma membrane"/>
    <property type="evidence" value="ECO:0007669"/>
    <property type="project" value="InterPro"/>
</dbReference>
<dbReference type="Pfam" id="PF01326">
    <property type="entry name" value="PPDK_N"/>
    <property type="match status" value="1"/>
</dbReference>
<dbReference type="Pfam" id="PF02660">
    <property type="entry name" value="G3P_acyltransf"/>
    <property type="match status" value="1"/>
</dbReference>
<dbReference type="AlphaFoldDB" id="A0AAE4JVJ8"/>
<dbReference type="Gene3D" id="3.50.30.10">
    <property type="entry name" value="Phosphohistidine domain"/>
    <property type="match status" value="1"/>
</dbReference>
<evidence type="ECO:0000256" key="4">
    <source>
        <dbReference type="ARBA" id="ARBA00022692"/>
    </source>
</evidence>
<feature type="transmembrane region" description="Helical" evidence="10">
    <location>
        <begin position="7"/>
        <end position="29"/>
    </location>
</feature>
<dbReference type="EMBL" id="JAVMIP010000003">
    <property type="protein sequence ID" value="MDS3860370.1"/>
    <property type="molecule type" value="Genomic_DNA"/>
</dbReference>
<dbReference type="Proteomes" id="UP001268256">
    <property type="component" value="Unassembled WGS sequence"/>
</dbReference>
<dbReference type="GO" id="GO:0005524">
    <property type="term" value="F:ATP binding"/>
    <property type="evidence" value="ECO:0007669"/>
    <property type="project" value="InterPro"/>
</dbReference>
<dbReference type="InterPro" id="IPR036637">
    <property type="entry name" value="Phosphohistidine_dom_sf"/>
</dbReference>
<reference evidence="14" key="1">
    <citation type="submission" date="2023-07" db="EMBL/GenBank/DDBJ databases">
        <authorList>
            <person name="Luz R."/>
            <person name="Cordeiro R."/>
            <person name="Fonseca A."/>
            <person name="Goncalves V."/>
        </authorList>
    </citation>
    <scope>NUCLEOTIDE SEQUENCE [LARGE SCALE GENOMIC DNA]</scope>
    <source>
        <strain evidence="14">BACA0444</strain>
    </source>
</reference>
<evidence type="ECO:0000256" key="1">
    <source>
        <dbReference type="ARBA" id="ARBA00022475"/>
    </source>
</evidence>
<evidence type="ECO:0000313" key="14">
    <source>
        <dbReference type="Proteomes" id="UP001268256"/>
    </source>
</evidence>
<dbReference type="RefSeq" id="WP_322877647.1">
    <property type="nucleotide sequence ID" value="NZ_JAVMIP010000003.1"/>
</dbReference>
<dbReference type="GO" id="GO:0016301">
    <property type="term" value="F:kinase activity"/>
    <property type="evidence" value="ECO:0007669"/>
    <property type="project" value="InterPro"/>
</dbReference>
<comment type="caution">
    <text evidence="13">The sequence shown here is derived from an EMBL/GenBank/DDBJ whole genome shotgun (WGS) entry which is preliminary data.</text>
</comment>
<keyword evidence="4 10" id="KW-0812">Transmembrane</keyword>
<dbReference type="Gene3D" id="3.30.470.20">
    <property type="entry name" value="ATP-grasp fold, B domain"/>
    <property type="match status" value="1"/>
</dbReference>
<evidence type="ECO:0000256" key="2">
    <source>
        <dbReference type="ARBA" id="ARBA00022516"/>
    </source>
</evidence>
<dbReference type="Pfam" id="PF00391">
    <property type="entry name" value="PEP-utilizers"/>
    <property type="match status" value="1"/>
</dbReference>
<evidence type="ECO:0000259" key="11">
    <source>
        <dbReference type="Pfam" id="PF00391"/>
    </source>
</evidence>
<sequence>MITQIGLAIVLGLGCSVLGGLPIINGLSLLCLKRPLSQLGTGNVGVSAAFYHGGTVFGILAVCSEAAKGILAVLWMQNWFPDLAVGPWLALLCLVAGRYCWGNGAGTTNVVWGVLWFAPGVAWLTVLISGVSFTIFRQRQQGRLVALIVFPVMVALIRRSVPETLAAGVLALTLGWIYEDLPDDLALNKHQARPESQVMFQFFQGDRALLSLDQPLSPEKVGHKAATLSQLKRWGYAVPMGWVLPAGDDPEPLITSLNVDAAHPLVARSSAAGEDSLTTAMAGQYASFLDITNSEQLTQALIGVQQSYHRVKDDSAAATLNDSGMAVLVQVQIQGVFSGVAFSRDPLWGGLDCVAVETLPGPASRVVSGQFTPESYRVLFDEQGPIPDQLKITGDVPAAVILEVARLCRELEARYHGIPQDLEWTYDGQTIWILQARPITTLLPIWTRKIAAEVIPGVIHPLTWSINRPLTCGVWGDIFSLVLGQAAQGLDFQATADLHFGRAYFNATLLGTIFRRMGLPPESLEFLTRGTKMSRPPLSTTLKALPGLGKLGKREWQLERDWQRDSQKHLHPLLQELQAHPITATADPLWLLNRIKKILTGLEIATYYNIMAPLSAALRQALSRVHPETLDTSTSPETASLKALTTIAQQVQEILKTDVATAPETLKQALEKIPEGKAVLGDLEKFLQTFGYISPTATDISVPTWQETPDLVWQLLGSLVGQSTFAHRPKFNQKAKAWVQARINLKGDVATVYGQLLANLRWTVLGLENQWLKNGQLLTQGDIFFLQFNEVTTAIQAPQTMDWPNYQELIENRRREFNALQNLEPIPYVVYGQNPQLPISVTRQQTSTWQGIGASPGIAQGRVQIIHNPSQALRVPPNTIVVVPYTDAGWLPVLTGAVGIIAEVGGRLSHGAIVARELGIPAIMGLEQATQHLKTGQQIQMNGQTGKITLLET</sequence>
<keyword evidence="2" id="KW-0444">Lipid biosynthesis</keyword>
<proteinExistence type="predicted"/>
<dbReference type="GO" id="GO:0043772">
    <property type="term" value="F:acyl-phosphate glycerol-3-phosphate acyltransferase activity"/>
    <property type="evidence" value="ECO:0007669"/>
    <property type="project" value="InterPro"/>
</dbReference>
<evidence type="ECO:0000256" key="7">
    <source>
        <dbReference type="ARBA" id="ARBA00023136"/>
    </source>
</evidence>
<dbReference type="GO" id="GO:0008654">
    <property type="term" value="P:phospholipid biosynthetic process"/>
    <property type="evidence" value="ECO:0007669"/>
    <property type="project" value="UniProtKB-KW"/>
</dbReference>
<organism evidence="13 14">
    <name type="scientific">Pseudocalidococcus azoricus BACA0444</name>
    <dbReference type="NCBI Taxonomy" id="2918990"/>
    <lineage>
        <taxon>Bacteria</taxon>
        <taxon>Bacillati</taxon>
        <taxon>Cyanobacteriota</taxon>
        <taxon>Cyanophyceae</taxon>
        <taxon>Acaryochloridales</taxon>
        <taxon>Thermosynechococcaceae</taxon>
        <taxon>Pseudocalidococcus</taxon>
        <taxon>Pseudocalidococcus azoricus</taxon>
    </lineage>
</organism>
<keyword evidence="13" id="KW-0012">Acyltransferase</keyword>
<evidence type="ECO:0000256" key="6">
    <source>
        <dbReference type="ARBA" id="ARBA00023098"/>
    </source>
</evidence>
<keyword evidence="1" id="KW-1003">Cell membrane</keyword>
<evidence type="ECO:0000313" key="13">
    <source>
        <dbReference type="EMBL" id="MDS3860370.1"/>
    </source>
</evidence>
<keyword evidence="9" id="KW-1208">Phospholipid metabolism</keyword>
<keyword evidence="8" id="KW-0594">Phospholipid biosynthesis</keyword>
<feature type="domain" description="PEP-utilising enzyme mobile" evidence="11">
    <location>
        <begin position="876"/>
        <end position="946"/>
    </location>
</feature>
<feature type="transmembrane region" description="Helical" evidence="10">
    <location>
        <begin position="143"/>
        <end position="161"/>
    </location>
</feature>
<gene>
    <name evidence="13" type="ORF">RIF25_06065</name>
</gene>
<dbReference type="InterPro" id="IPR003811">
    <property type="entry name" value="G3P_acylTferase_PlsY"/>
</dbReference>